<dbReference type="Proteomes" id="UP000807353">
    <property type="component" value="Unassembled WGS sequence"/>
</dbReference>
<dbReference type="OrthoDB" id="3235960at2759"/>
<feature type="transmembrane region" description="Helical" evidence="1">
    <location>
        <begin position="146"/>
        <end position="168"/>
    </location>
</feature>
<keyword evidence="4" id="KW-1185">Reference proteome</keyword>
<gene>
    <name evidence="3" type="ORF">BDZ94DRAFT_238558</name>
</gene>
<feature type="transmembrane region" description="Helical" evidence="1">
    <location>
        <begin position="94"/>
        <end position="113"/>
    </location>
</feature>
<feature type="domain" description="DUF6535" evidence="2">
    <location>
        <begin position="2"/>
        <end position="176"/>
    </location>
</feature>
<dbReference type="Pfam" id="PF20153">
    <property type="entry name" value="DUF6535"/>
    <property type="match status" value="1"/>
</dbReference>
<evidence type="ECO:0000259" key="2">
    <source>
        <dbReference type="Pfam" id="PF20153"/>
    </source>
</evidence>
<evidence type="ECO:0000313" key="4">
    <source>
        <dbReference type="Proteomes" id="UP000807353"/>
    </source>
</evidence>
<keyword evidence="1" id="KW-0472">Membrane</keyword>
<name>A0A9P6C9G5_9AGAR</name>
<reference evidence="3" key="1">
    <citation type="submission" date="2020-11" db="EMBL/GenBank/DDBJ databases">
        <authorList>
            <consortium name="DOE Joint Genome Institute"/>
            <person name="Ahrendt S."/>
            <person name="Riley R."/>
            <person name="Andreopoulos W."/>
            <person name="Labutti K."/>
            <person name="Pangilinan J."/>
            <person name="Ruiz-Duenas F.J."/>
            <person name="Barrasa J.M."/>
            <person name="Sanchez-Garcia M."/>
            <person name="Camarero S."/>
            <person name="Miyauchi S."/>
            <person name="Serrano A."/>
            <person name="Linde D."/>
            <person name="Babiker R."/>
            <person name="Drula E."/>
            <person name="Ayuso-Fernandez I."/>
            <person name="Pacheco R."/>
            <person name="Padilla G."/>
            <person name="Ferreira P."/>
            <person name="Barriuso J."/>
            <person name="Kellner H."/>
            <person name="Castanera R."/>
            <person name="Alfaro M."/>
            <person name="Ramirez L."/>
            <person name="Pisabarro A.G."/>
            <person name="Kuo A."/>
            <person name="Tritt A."/>
            <person name="Lipzen A."/>
            <person name="He G."/>
            <person name="Yan M."/>
            <person name="Ng V."/>
            <person name="Cullen D."/>
            <person name="Martin F."/>
            <person name="Rosso M.-N."/>
            <person name="Henrissat B."/>
            <person name="Hibbett D."/>
            <person name="Martinez A.T."/>
            <person name="Grigoriev I.V."/>
        </authorList>
    </citation>
    <scope>NUCLEOTIDE SEQUENCE</scope>
    <source>
        <strain evidence="3">CBS 247.69</strain>
    </source>
</reference>
<accession>A0A9P6C9G5</accession>
<keyword evidence="1" id="KW-0812">Transmembrane</keyword>
<keyword evidence="1" id="KW-1133">Transmembrane helix</keyword>
<sequence>MRKVDQHNDDLCRGWKEDIDTLLVFAGLFSAAVTAFTIESYQWLKPDPADDAVRLLQQISQQLGGNLNGTTGFLPTASSDQNFTVSASIIRINLFWFLSLITSFSSVLLGISCKQWIQEHRRVTYTNSRKEALALSQLRDESLRRWGVPGLLVSLPVMLQLALVLFFAGILDLLWSLNTVVAALVSAAVGVTILFLLGTVVLPTYWLLFFSNREDGNHPCPCPYKSPQAWFFYRLVTRVAHKWFGTDILWLHDWSRSDLHLLRNFPGLWSAE</sequence>
<dbReference type="InterPro" id="IPR045338">
    <property type="entry name" value="DUF6535"/>
</dbReference>
<protein>
    <recommendedName>
        <fullName evidence="2">DUF6535 domain-containing protein</fullName>
    </recommendedName>
</protein>
<evidence type="ECO:0000313" key="3">
    <source>
        <dbReference type="EMBL" id="KAF9457311.1"/>
    </source>
</evidence>
<organism evidence="3 4">
    <name type="scientific">Collybia nuda</name>
    <dbReference type="NCBI Taxonomy" id="64659"/>
    <lineage>
        <taxon>Eukaryota</taxon>
        <taxon>Fungi</taxon>
        <taxon>Dikarya</taxon>
        <taxon>Basidiomycota</taxon>
        <taxon>Agaricomycotina</taxon>
        <taxon>Agaricomycetes</taxon>
        <taxon>Agaricomycetidae</taxon>
        <taxon>Agaricales</taxon>
        <taxon>Tricholomatineae</taxon>
        <taxon>Clitocybaceae</taxon>
        <taxon>Collybia</taxon>
    </lineage>
</organism>
<proteinExistence type="predicted"/>
<evidence type="ECO:0000256" key="1">
    <source>
        <dbReference type="SAM" id="Phobius"/>
    </source>
</evidence>
<dbReference type="AlphaFoldDB" id="A0A9P6C9G5"/>
<feature type="transmembrane region" description="Helical" evidence="1">
    <location>
        <begin position="21"/>
        <end position="38"/>
    </location>
</feature>
<comment type="caution">
    <text evidence="3">The sequence shown here is derived from an EMBL/GenBank/DDBJ whole genome shotgun (WGS) entry which is preliminary data.</text>
</comment>
<dbReference type="EMBL" id="MU150377">
    <property type="protein sequence ID" value="KAF9457311.1"/>
    <property type="molecule type" value="Genomic_DNA"/>
</dbReference>
<feature type="transmembrane region" description="Helical" evidence="1">
    <location>
        <begin position="180"/>
        <end position="208"/>
    </location>
</feature>